<sequence>MLPLILPLLFQVTPVAPIIKGTALPPPDADTAAVLAPVERMFAGLAAHDAQAIRAELRPEGGATVAIEQPDGTRTIRHLSWDEFTAGIKPGAEAFEERFTGPPAVEIDGDIAMVWGPYTFLLDGKPHHCGVDHFDLIHDAGQWKVLNVTWSQRTTGCEAA</sequence>
<dbReference type="Proteomes" id="UP000266568">
    <property type="component" value="Unassembled WGS sequence"/>
</dbReference>
<dbReference type="OrthoDB" id="117186at2"/>
<proteinExistence type="predicted"/>
<dbReference type="SUPFAM" id="SSF54427">
    <property type="entry name" value="NTF2-like"/>
    <property type="match status" value="1"/>
</dbReference>
<evidence type="ECO:0000313" key="2">
    <source>
        <dbReference type="Proteomes" id="UP000266568"/>
    </source>
</evidence>
<name>A0A397PEU1_9SPHN</name>
<keyword evidence="2" id="KW-1185">Reference proteome</keyword>
<reference evidence="1 2" key="1">
    <citation type="submission" date="2018-08" db="EMBL/GenBank/DDBJ databases">
        <title>Genomic Encyclopedia of Type Strains, Phase IV (KMG-IV): sequencing the most valuable type-strain genomes for metagenomic binning, comparative biology and taxonomic classification.</title>
        <authorList>
            <person name="Goeker M."/>
        </authorList>
    </citation>
    <scope>NUCLEOTIDE SEQUENCE [LARGE SCALE GENOMIC DNA]</scope>
    <source>
        <strain evidence="1 2">DSM 25527</strain>
    </source>
</reference>
<dbReference type="InterPro" id="IPR032710">
    <property type="entry name" value="NTF2-like_dom_sf"/>
</dbReference>
<gene>
    <name evidence="1" type="ORF">DFR49_0270</name>
</gene>
<protein>
    <submittedName>
        <fullName evidence="1">Putative lumazine-binding protein</fullName>
    </submittedName>
</protein>
<dbReference type="EMBL" id="QXDC01000002">
    <property type="protein sequence ID" value="RIA45745.1"/>
    <property type="molecule type" value="Genomic_DNA"/>
</dbReference>
<evidence type="ECO:0000313" key="1">
    <source>
        <dbReference type="EMBL" id="RIA45745.1"/>
    </source>
</evidence>
<organism evidence="1 2">
    <name type="scientific">Hephaestia caeni</name>
    <dbReference type="NCBI Taxonomy" id="645617"/>
    <lineage>
        <taxon>Bacteria</taxon>
        <taxon>Pseudomonadati</taxon>
        <taxon>Pseudomonadota</taxon>
        <taxon>Alphaproteobacteria</taxon>
        <taxon>Sphingomonadales</taxon>
        <taxon>Sphingomonadaceae</taxon>
        <taxon>Hephaestia</taxon>
    </lineage>
</organism>
<accession>A0A397PEU1</accession>
<dbReference type="Pfam" id="PF12893">
    <property type="entry name" value="Lumazine_bd_2"/>
    <property type="match status" value="1"/>
</dbReference>
<dbReference type="AlphaFoldDB" id="A0A397PEU1"/>
<comment type="caution">
    <text evidence="1">The sequence shown here is derived from an EMBL/GenBank/DDBJ whole genome shotgun (WGS) entry which is preliminary data.</text>
</comment>
<dbReference type="Gene3D" id="3.10.450.50">
    <property type="match status" value="1"/>
</dbReference>
<dbReference type="RefSeq" id="WP_119034247.1">
    <property type="nucleotide sequence ID" value="NZ_QXDC01000002.1"/>
</dbReference>
<dbReference type="InterPro" id="IPR039437">
    <property type="entry name" value="FrzH/put_lumazine-bd"/>
</dbReference>